<gene>
    <name evidence="4" type="ORF">FIBRA_01644</name>
</gene>
<dbReference type="HOGENOM" id="CLU_104696_0_0_1"/>
<dbReference type="STRING" id="599839.J4GKW0"/>
<dbReference type="AlphaFoldDB" id="J4GKW0"/>
<feature type="signal peptide" evidence="3">
    <location>
        <begin position="1"/>
        <end position="21"/>
    </location>
</feature>
<name>J4GKW0_9APHY</name>
<organism evidence="4 5">
    <name type="scientific">Fibroporia radiculosa</name>
    <dbReference type="NCBI Taxonomy" id="599839"/>
    <lineage>
        <taxon>Eukaryota</taxon>
        <taxon>Fungi</taxon>
        <taxon>Dikarya</taxon>
        <taxon>Basidiomycota</taxon>
        <taxon>Agaricomycotina</taxon>
        <taxon>Agaricomycetes</taxon>
        <taxon>Polyporales</taxon>
        <taxon>Fibroporiaceae</taxon>
        <taxon>Fibroporia</taxon>
    </lineage>
</organism>
<dbReference type="Proteomes" id="UP000006352">
    <property type="component" value="Unassembled WGS sequence"/>
</dbReference>
<evidence type="ECO:0000256" key="1">
    <source>
        <dbReference type="SAM" id="MobiDB-lite"/>
    </source>
</evidence>
<feature type="transmembrane region" description="Helical" evidence="2">
    <location>
        <begin position="190"/>
        <end position="208"/>
    </location>
</feature>
<feature type="compositionally biased region" description="Low complexity" evidence="1">
    <location>
        <begin position="130"/>
        <end position="179"/>
    </location>
</feature>
<proteinExistence type="predicted"/>
<accession>J4GKW0</accession>
<dbReference type="PANTHER" id="PTHR40640">
    <property type="entry name" value="ANCHORED GLYCOPROTEIN, PUTATIVE (AFU_ORTHOLOGUE AFUA_8G04860)-RELATED"/>
    <property type="match status" value="1"/>
</dbReference>
<dbReference type="OrthoDB" id="4991875at2759"/>
<dbReference type="GeneID" id="24094536"/>
<keyword evidence="3" id="KW-0732">Signal</keyword>
<dbReference type="EMBL" id="HE796943">
    <property type="protein sequence ID" value="CCL99625.1"/>
    <property type="molecule type" value="Genomic_DNA"/>
</dbReference>
<feature type="region of interest" description="Disordered" evidence="1">
    <location>
        <begin position="130"/>
        <end position="183"/>
    </location>
</feature>
<protein>
    <submittedName>
        <fullName evidence="4">Uncharacterized protein</fullName>
    </submittedName>
</protein>
<dbReference type="RefSeq" id="XP_012178908.1">
    <property type="nucleotide sequence ID" value="XM_012323518.1"/>
</dbReference>
<keyword evidence="5" id="KW-1185">Reference proteome</keyword>
<evidence type="ECO:0000256" key="3">
    <source>
        <dbReference type="SAM" id="SignalP"/>
    </source>
</evidence>
<reference evidence="4 5" key="1">
    <citation type="journal article" date="2012" name="Appl. Environ. Microbiol.">
        <title>Short-read sequencing for genomic analysis of the brown rot fungus Fibroporia radiculosa.</title>
        <authorList>
            <person name="Tang J.D."/>
            <person name="Perkins A.D."/>
            <person name="Sonstegard T.S."/>
            <person name="Schroeder S.G."/>
            <person name="Burgess S.C."/>
            <person name="Diehl S.V."/>
        </authorList>
    </citation>
    <scope>NUCLEOTIDE SEQUENCE [LARGE SCALE GENOMIC DNA]</scope>
    <source>
        <strain evidence="4 5">TFFH 294</strain>
    </source>
</reference>
<keyword evidence="2" id="KW-0812">Transmembrane</keyword>
<keyword evidence="2" id="KW-1133">Transmembrane helix</keyword>
<dbReference type="InParanoid" id="J4GKW0"/>
<feature type="chain" id="PRO_5003778095" evidence="3">
    <location>
        <begin position="22"/>
        <end position="209"/>
    </location>
</feature>
<sequence length="209" mass="20759">MHSIRSKAIFATFFLVEYAAAITSLYIPGFDPQPVTANVLGVGADGATTYLIAPGVSSGTFDDSGFDGPATLVVGASSVGLTYIDPNVGNLFENCGIADGLAVCTDVIEQVGPMSFTSTVVVTETVSSFPVQGGAPTAVTTTSTGVSTGATADATTTSSGGSNASSGPSSSASTTTTASQNKNSGGVKTTFIPFFLILSGSVVALLMIL</sequence>
<keyword evidence="2" id="KW-0472">Membrane</keyword>
<evidence type="ECO:0000256" key="2">
    <source>
        <dbReference type="SAM" id="Phobius"/>
    </source>
</evidence>
<dbReference type="PANTHER" id="PTHR40640:SF1">
    <property type="entry name" value="ANCHORED GLYCOPROTEIN, PUTATIVE (AFU_ORTHOLOGUE AFUA_8G04860)-RELATED"/>
    <property type="match status" value="1"/>
</dbReference>
<evidence type="ECO:0000313" key="4">
    <source>
        <dbReference type="EMBL" id="CCL99625.1"/>
    </source>
</evidence>
<evidence type="ECO:0000313" key="5">
    <source>
        <dbReference type="Proteomes" id="UP000006352"/>
    </source>
</evidence>